<dbReference type="EMBL" id="JBEDUW010000005">
    <property type="protein sequence ID" value="KAK9930655.1"/>
    <property type="molecule type" value="Genomic_DNA"/>
</dbReference>
<evidence type="ECO:0000313" key="2">
    <source>
        <dbReference type="Proteomes" id="UP001457282"/>
    </source>
</evidence>
<proteinExistence type="predicted"/>
<accession>A0AAW1X2R9</accession>
<protein>
    <submittedName>
        <fullName evidence="1">Uncharacterized protein</fullName>
    </submittedName>
</protein>
<dbReference type="Proteomes" id="UP001457282">
    <property type="component" value="Unassembled WGS sequence"/>
</dbReference>
<name>A0AAW1X2R9_RUBAR</name>
<sequence>MAGLGELGHRLCCAGLHGKEAGIYDVVCGMASLGRHGGGRNWVVGAIVKLSYGFTLVEVQKSSRFVKRCGNDDCFP</sequence>
<reference evidence="1 2" key="1">
    <citation type="journal article" date="2023" name="G3 (Bethesda)">
        <title>A chromosome-length genome assembly and annotation of blackberry (Rubus argutus, cv. 'Hillquist').</title>
        <authorList>
            <person name="Bruna T."/>
            <person name="Aryal R."/>
            <person name="Dudchenko O."/>
            <person name="Sargent D.J."/>
            <person name="Mead D."/>
            <person name="Buti M."/>
            <person name="Cavallini A."/>
            <person name="Hytonen T."/>
            <person name="Andres J."/>
            <person name="Pham M."/>
            <person name="Weisz D."/>
            <person name="Mascagni F."/>
            <person name="Usai G."/>
            <person name="Natali L."/>
            <person name="Bassil N."/>
            <person name="Fernandez G.E."/>
            <person name="Lomsadze A."/>
            <person name="Armour M."/>
            <person name="Olukolu B."/>
            <person name="Poorten T."/>
            <person name="Britton C."/>
            <person name="Davik J."/>
            <person name="Ashrafi H."/>
            <person name="Aiden E.L."/>
            <person name="Borodovsky M."/>
            <person name="Worthington M."/>
        </authorList>
    </citation>
    <scope>NUCLEOTIDE SEQUENCE [LARGE SCALE GENOMIC DNA]</scope>
    <source>
        <strain evidence="1">PI 553951</strain>
    </source>
</reference>
<dbReference type="AlphaFoldDB" id="A0AAW1X2R9"/>
<organism evidence="1 2">
    <name type="scientific">Rubus argutus</name>
    <name type="common">Southern blackberry</name>
    <dbReference type="NCBI Taxonomy" id="59490"/>
    <lineage>
        <taxon>Eukaryota</taxon>
        <taxon>Viridiplantae</taxon>
        <taxon>Streptophyta</taxon>
        <taxon>Embryophyta</taxon>
        <taxon>Tracheophyta</taxon>
        <taxon>Spermatophyta</taxon>
        <taxon>Magnoliopsida</taxon>
        <taxon>eudicotyledons</taxon>
        <taxon>Gunneridae</taxon>
        <taxon>Pentapetalae</taxon>
        <taxon>rosids</taxon>
        <taxon>fabids</taxon>
        <taxon>Rosales</taxon>
        <taxon>Rosaceae</taxon>
        <taxon>Rosoideae</taxon>
        <taxon>Rosoideae incertae sedis</taxon>
        <taxon>Rubus</taxon>
    </lineage>
</organism>
<keyword evidence="2" id="KW-1185">Reference proteome</keyword>
<gene>
    <name evidence="1" type="ORF">M0R45_027686</name>
</gene>
<evidence type="ECO:0000313" key="1">
    <source>
        <dbReference type="EMBL" id="KAK9930655.1"/>
    </source>
</evidence>
<comment type="caution">
    <text evidence="1">The sequence shown here is derived from an EMBL/GenBank/DDBJ whole genome shotgun (WGS) entry which is preliminary data.</text>
</comment>